<feature type="transmembrane region" description="Helical" evidence="2">
    <location>
        <begin position="296"/>
        <end position="318"/>
    </location>
</feature>
<feature type="compositionally biased region" description="Basic residues" evidence="1">
    <location>
        <begin position="615"/>
        <end position="626"/>
    </location>
</feature>
<proteinExistence type="predicted"/>
<feature type="transmembrane region" description="Helical" evidence="2">
    <location>
        <begin position="243"/>
        <end position="261"/>
    </location>
</feature>
<dbReference type="InterPro" id="IPR056337">
    <property type="entry name" value="LHD_YVC1"/>
</dbReference>
<evidence type="ECO:0000259" key="4">
    <source>
        <dbReference type="Pfam" id="PF23317"/>
    </source>
</evidence>
<accession>A0A8H7Y2N0</accession>
<feature type="region of interest" description="Disordered" evidence="1">
    <location>
        <begin position="582"/>
        <end position="748"/>
    </location>
</feature>
<dbReference type="AlphaFoldDB" id="A0A8H7Y2N0"/>
<keyword evidence="2" id="KW-1133">Transmembrane helix</keyword>
<keyword evidence="2" id="KW-0812">Transmembrane</keyword>
<gene>
    <name evidence="5" type="ORF">JR316_004760</name>
</gene>
<feature type="domain" description="Calcium channel YVC1-like C-terminal transmembrane" evidence="4">
    <location>
        <begin position="249"/>
        <end position="371"/>
    </location>
</feature>
<name>A0A8H7Y2N0_PSICU</name>
<feature type="transmembrane region" description="Helical" evidence="2">
    <location>
        <begin position="268"/>
        <end position="284"/>
    </location>
</feature>
<dbReference type="Pfam" id="PF23190">
    <property type="entry name" value="LHD_TRPY1"/>
    <property type="match status" value="1"/>
</dbReference>
<feature type="domain" description="Calcium channel YVC1-like C-terminal transmembrane" evidence="4">
    <location>
        <begin position="456"/>
        <end position="518"/>
    </location>
</feature>
<evidence type="ECO:0000313" key="5">
    <source>
        <dbReference type="EMBL" id="KAG5170371.1"/>
    </source>
</evidence>
<feature type="compositionally biased region" description="Low complexity" evidence="1">
    <location>
        <begin position="702"/>
        <end position="715"/>
    </location>
</feature>
<dbReference type="PANTHER" id="PTHR35859:SF1">
    <property type="entry name" value="NONSELECTIVE CATION CHANNEL PROTEIN"/>
    <property type="match status" value="1"/>
</dbReference>
<dbReference type="InterPro" id="IPR056336">
    <property type="entry name" value="YVC1_C"/>
</dbReference>
<dbReference type="Pfam" id="PF23317">
    <property type="entry name" value="YVC1_C"/>
    <property type="match status" value="2"/>
</dbReference>
<comment type="caution">
    <text evidence="5">The sequence shown here is derived from an EMBL/GenBank/DDBJ whole genome shotgun (WGS) entry which is preliminary data.</text>
</comment>
<dbReference type="PANTHER" id="PTHR35859">
    <property type="entry name" value="NONSELECTIVE CATION CHANNEL PROTEIN"/>
    <property type="match status" value="1"/>
</dbReference>
<reference evidence="5" key="1">
    <citation type="submission" date="2021-02" db="EMBL/GenBank/DDBJ databases">
        <title>Psilocybe cubensis genome.</title>
        <authorList>
            <person name="Mckernan K.J."/>
            <person name="Crawford S."/>
            <person name="Trippe A."/>
            <person name="Kane L.T."/>
            <person name="Mclaughlin S."/>
        </authorList>
    </citation>
    <scope>NUCLEOTIDE SEQUENCE [LARGE SCALE GENOMIC DNA]</scope>
    <source>
        <strain evidence="5">MGC-MH-2018</strain>
    </source>
</reference>
<keyword evidence="2" id="KW-0472">Membrane</keyword>
<protein>
    <submittedName>
        <fullName evidence="5">Uncharacterized protein</fullName>
    </submittedName>
</protein>
<sequence length="917" mass="99383">MDPETLSIRPPTTDLASVRVFPLIPALRRDITRAQLGVSILHLAKHHRLISTSQLTAADINFSIVRPLVNKYARLRNMAVVYATLVVRSYFLSASESDLAFSGVMIARANLAEIMAMKLLSRFAHDYIQLVAVLTTTWNPLVGASRSVVEGVKLALHAHDDDVDSAQSAIEMAISTSAKNFLASPVTQQVVNDIYSGRVVFSVTAHRSILADNYKPRAIEIYNPHNAPFINHYRLRVPKYRTYLDFFNFTLLLLIFVLCLANHDRTKLNFWEVAFIIMGSAFALEEYTASTEHGWIIYIASMWNVFDFSFILVFLAYIGMRIHGLRTGDSALCDMAFDVLACGAAHNKTPLFQISFSRGFEPNDYTIATRYDRPICIFHLYRCYLFFWAAIHTLDSRKRQPHRRNAMDIQINSLANGPDLVRKHLPKLRRSSELSPRIRSDSDDDVRSAGEYAFANDVKSDALFSYQPPFNILAFLILKPLSYTLTPRALHSTNVFLIKLTSLPHLFLIGAYERYLVSASASVDGGGRGGGGGKRAVGTLFHRLPRQIKYMPFVEALVGSSAGELYDAIFELCEDGEGEYSIFGEDAEDGEGGGGGRPALRSVDSRETVADAHVGRKKAGARRSRSRSMNPKSRVRGPAGFDQQQQQPLVNIVSADSEAPSISPVLATTTTTATTRPHPRQRATSAMSPSTPVHHSDYPHVSASGSGTALASTASAGGGGVGAAPAAGAAGAGGAGVTTLSPPDSPSVVLTTERSPLMRLFGSRFPSLTSSTSSASAAQLHGGGVFPPSASNESALNVSTGAGGGAGLSVQTQNLNPNLAAHSHSHSHAQAQAAQAVQAQAAQVTQAVQAAQSTEASVKHIEALLETVGKLPVYKLKEEMKELQDRQARIENLLLMLTRGMRNEASLSATPHRQSTL</sequence>
<evidence type="ECO:0000256" key="2">
    <source>
        <dbReference type="SAM" id="Phobius"/>
    </source>
</evidence>
<feature type="compositionally biased region" description="Polar residues" evidence="1">
    <location>
        <begin position="682"/>
        <end position="693"/>
    </location>
</feature>
<feature type="domain" description="YVC1 N-terminal linker helical" evidence="3">
    <location>
        <begin position="75"/>
        <end position="207"/>
    </location>
</feature>
<feature type="compositionally biased region" description="Basic and acidic residues" evidence="1">
    <location>
        <begin position="603"/>
        <end position="614"/>
    </location>
</feature>
<evidence type="ECO:0000256" key="1">
    <source>
        <dbReference type="SAM" id="MobiDB-lite"/>
    </source>
</evidence>
<evidence type="ECO:0000259" key="3">
    <source>
        <dbReference type="Pfam" id="PF23190"/>
    </source>
</evidence>
<dbReference type="InterPro" id="IPR052971">
    <property type="entry name" value="TRP_calcium_channel"/>
</dbReference>
<dbReference type="EMBL" id="JAFIQS010000004">
    <property type="protein sequence ID" value="KAG5170371.1"/>
    <property type="molecule type" value="Genomic_DNA"/>
</dbReference>
<organism evidence="5">
    <name type="scientific">Psilocybe cubensis</name>
    <name type="common">Psychedelic mushroom</name>
    <name type="synonym">Stropharia cubensis</name>
    <dbReference type="NCBI Taxonomy" id="181762"/>
    <lineage>
        <taxon>Eukaryota</taxon>
        <taxon>Fungi</taxon>
        <taxon>Dikarya</taxon>
        <taxon>Basidiomycota</taxon>
        <taxon>Agaricomycotina</taxon>
        <taxon>Agaricomycetes</taxon>
        <taxon>Agaricomycetidae</taxon>
        <taxon>Agaricales</taxon>
        <taxon>Agaricineae</taxon>
        <taxon>Strophariaceae</taxon>
        <taxon>Psilocybe</taxon>
    </lineage>
</organism>